<dbReference type="AlphaFoldDB" id="A0A3M7CNZ9"/>
<dbReference type="EMBL" id="QWIN01000346">
    <property type="protein sequence ID" value="RMY53416.1"/>
    <property type="molecule type" value="Genomic_DNA"/>
</dbReference>
<feature type="region of interest" description="Disordered" evidence="1">
    <location>
        <begin position="258"/>
        <end position="280"/>
    </location>
</feature>
<dbReference type="InterPro" id="IPR000210">
    <property type="entry name" value="BTB/POZ_dom"/>
</dbReference>
<feature type="domain" description="BTB" evidence="2">
    <location>
        <begin position="37"/>
        <end position="107"/>
    </location>
</feature>
<accession>A0A3M7CNZ9</accession>
<dbReference type="Gene3D" id="3.30.710.10">
    <property type="entry name" value="Potassium Channel Kv1.1, Chain A"/>
    <property type="match status" value="1"/>
</dbReference>
<dbReference type="OrthoDB" id="6359816at2759"/>
<name>A0A3M7CNZ9_HORWE</name>
<organism evidence="3 4">
    <name type="scientific">Hortaea werneckii</name>
    <name type="common">Black yeast</name>
    <name type="synonym">Cladosporium werneckii</name>
    <dbReference type="NCBI Taxonomy" id="91943"/>
    <lineage>
        <taxon>Eukaryota</taxon>
        <taxon>Fungi</taxon>
        <taxon>Dikarya</taxon>
        <taxon>Ascomycota</taxon>
        <taxon>Pezizomycotina</taxon>
        <taxon>Dothideomycetes</taxon>
        <taxon>Dothideomycetidae</taxon>
        <taxon>Mycosphaerellales</taxon>
        <taxon>Teratosphaeriaceae</taxon>
        <taxon>Hortaea</taxon>
    </lineage>
</organism>
<dbReference type="SMART" id="SM00225">
    <property type="entry name" value="BTB"/>
    <property type="match status" value="1"/>
</dbReference>
<evidence type="ECO:0000313" key="4">
    <source>
        <dbReference type="Proteomes" id="UP000270230"/>
    </source>
</evidence>
<dbReference type="SUPFAM" id="SSF54695">
    <property type="entry name" value="POZ domain"/>
    <property type="match status" value="1"/>
</dbReference>
<gene>
    <name evidence="3" type="ORF">D0865_05259</name>
</gene>
<reference evidence="3 4" key="1">
    <citation type="journal article" date="2018" name="BMC Genomics">
        <title>Genomic evidence for intraspecific hybridization in a clonal and extremely halotolerant yeast.</title>
        <authorList>
            <person name="Gostincar C."/>
            <person name="Stajich J.E."/>
            <person name="Zupancic J."/>
            <person name="Zalar P."/>
            <person name="Gunde-Cimerman N."/>
        </authorList>
    </citation>
    <scope>NUCLEOTIDE SEQUENCE [LARGE SCALE GENOMIC DNA]</scope>
    <source>
        <strain evidence="3 4">EXF-151</strain>
    </source>
</reference>
<comment type="caution">
    <text evidence="3">The sequence shown here is derived from an EMBL/GenBank/DDBJ whole genome shotgun (WGS) entry which is preliminary data.</text>
</comment>
<protein>
    <recommendedName>
        <fullName evidence="2">BTB domain-containing protein</fullName>
    </recommendedName>
</protein>
<feature type="compositionally biased region" description="Basic residues" evidence="1">
    <location>
        <begin position="267"/>
        <end position="280"/>
    </location>
</feature>
<dbReference type="PROSITE" id="PS50097">
    <property type="entry name" value="BTB"/>
    <property type="match status" value="1"/>
</dbReference>
<dbReference type="InterPro" id="IPR011333">
    <property type="entry name" value="SKP1/BTB/POZ_sf"/>
</dbReference>
<evidence type="ECO:0000313" key="3">
    <source>
        <dbReference type="EMBL" id="RMY53416.1"/>
    </source>
</evidence>
<proteinExistence type="predicted"/>
<dbReference type="PANTHER" id="PTHR47843">
    <property type="entry name" value="BTB DOMAIN-CONTAINING PROTEIN-RELATED"/>
    <property type="match status" value="1"/>
</dbReference>
<evidence type="ECO:0000256" key="1">
    <source>
        <dbReference type="SAM" id="MobiDB-lite"/>
    </source>
</evidence>
<sequence length="280" mass="31202">MISQARTTVAAIAQRQQRAMANPMGDISEYFDSKTMSDVTVVFQTEHGTCSISAHKIVLAQSSDFFKKAFIGNFKVYLYLSLVELHKQSAMLTYLQEASSAQIRLHDDNPFALFSLLAYCYGLRFDGRSEYSKTDIPIDCNDHGAAYVQHQVDVYVVADKYGVVNLCTDIHTKLPGMLSRVTSPSHSAAQYPTYLDQIARHIYLVHPIAAKQLRKTIVEMFAKHVKSWVGTEEFERPVLDLPEFAVELFRALAGEGTKQGTTAGAGKGKRGQKRRLAGKV</sequence>
<dbReference type="CDD" id="cd18186">
    <property type="entry name" value="BTB_POZ_ZBTB_KLHL-like"/>
    <property type="match status" value="1"/>
</dbReference>
<evidence type="ECO:0000259" key="2">
    <source>
        <dbReference type="PROSITE" id="PS50097"/>
    </source>
</evidence>
<dbReference type="Pfam" id="PF00651">
    <property type="entry name" value="BTB"/>
    <property type="match status" value="1"/>
</dbReference>
<dbReference type="PANTHER" id="PTHR47843:SF5">
    <property type="entry name" value="BTB_POZ DOMAIN PROTEIN"/>
    <property type="match status" value="1"/>
</dbReference>
<dbReference type="Proteomes" id="UP000270230">
    <property type="component" value="Unassembled WGS sequence"/>
</dbReference>